<evidence type="ECO:0000313" key="5">
    <source>
        <dbReference type="EMBL" id="KAF0977256.1"/>
    </source>
</evidence>
<comment type="caution">
    <text evidence="5">The sequence shown here is derived from an EMBL/GenBank/DDBJ whole genome shotgun (WGS) entry which is preliminary data.</text>
</comment>
<gene>
    <name evidence="5" type="ORF">FDP41_003909</name>
</gene>
<keyword evidence="6" id="KW-1185">Reference proteome</keyword>
<name>A0A6A5BQD4_NAEFO</name>
<dbReference type="Proteomes" id="UP000444721">
    <property type="component" value="Unassembled WGS sequence"/>
</dbReference>
<dbReference type="RefSeq" id="XP_044561969.1">
    <property type="nucleotide sequence ID" value="XM_044707265.1"/>
</dbReference>
<dbReference type="VEuPathDB" id="AmoebaDB:NfTy_063450"/>
<evidence type="ECO:0000256" key="3">
    <source>
        <dbReference type="SAM" id="MobiDB-lite"/>
    </source>
</evidence>
<keyword evidence="1" id="KW-0479">Metal-binding</keyword>
<dbReference type="GeneID" id="68111127"/>
<dbReference type="GO" id="GO:0046872">
    <property type="term" value="F:metal ion binding"/>
    <property type="evidence" value="ECO:0007669"/>
    <property type="project" value="UniProtKB-KW"/>
</dbReference>
<dbReference type="Gene3D" id="2.60.40.150">
    <property type="entry name" value="C2 domain"/>
    <property type="match status" value="2"/>
</dbReference>
<dbReference type="VEuPathDB" id="AmoebaDB:NF0047400"/>
<evidence type="ECO:0000256" key="2">
    <source>
        <dbReference type="ARBA" id="ARBA00022837"/>
    </source>
</evidence>
<dbReference type="Pfam" id="PF00168">
    <property type="entry name" value="C2"/>
    <property type="match status" value="2"/>
</dbReference>
<dbReference type="OrthoDB" id="270970at2759"/>
<dbReference type="CDD" id="cd00030">
    <property type="entry name" value="C2"/>
    <property type="match status" value="1"/>
</dbReference>
<feature type="region of interest" description="Disordered" evidence="3">
    <location>
        <begin position="80"/>
        <end position="100"/>
    </location>
</feature>
<dbReference type="InterPro" id="IPR000008">
    <property type="entry name" value="C2_dom"/>
</dbReference>
<protein>
    <recommendedName>
        <fullName evidence="4">C2 domain-containing protein</fullName>
    </recommendedName>
</protein>
<dbReference type="EMBL" id="VFQX01000035">
    <property type="protein sequence ID" value="KAF0977256.1"/>
    <property type="molecule type" value="Genomic_DNA"/>
</dbReference>
<evidence type="ECO:0000259" key="4">
    <source>
        <dbReference type="PROSITE" id="PS50004"/>
    </source>
</evidence>
<dbReference type="VEuPathDB" id="AmoebaDB:FDP41_003909"/>
<evidence type="ECO:0000256" key="1">
    <source>
        <dbReference type="ARBA" id="ARBA00022723"/>
    </source>
</evidence>
<proteinExistence type="predicted"/>
<reference evidence="5 6" key="1">
    <citation type="journal article" date="2019" name="Sci. Rep.">
        <title>Nanopore sequencing improves the draft genome of the human pathogenic amoeba Naegleria fowleri.</title>
        <authorList>
            <person name="Liechti N."/>
            <person name="Schurch N."/>
            <person name="Bruggmann R."/>
            <person name="Wittwer M."/>
        </authorList>
    </citation>
    <scope>NUCLEOTIDE SEQUENCE [LARGE SCALE GENOMIC DNA]</scope>
    <source>
        <strain evidence="5 6">ATCC 30894</strain>
    </source>
</reference>
<accession>A0A6A5BQD4</accession>
<feature type="domain" description="C2" evidence="4">
    <location>
        <begin position="1"/>
        <end position="119"/>
    </location>
</feature>
<keyword evidence="2" id="KW-0106">Calcium</keyword>
<dbReference type="PROSITE" id="PS50004">
    <property type="entry name" value="C2"/>
    <property type="match status" value="1"/>
</dbReference>
<feature type="compositionally biased region" description="Basic and acidic residues" evidence="3">
    <location>
        <begin position="641"/>
        <end position="658"/>
    </location>
</feature>
<feature type="region of interest" description="Disordered" evidence="3">
    <location>
        <begin position="641"/>
        <end position="667"/>
    </location>
</feature>
<dbReference type="InterPro" id="IPR035892">
    <property type="entry name" value="C2_domain_sf"/>
</dbReference>
<dbReference type="AlphaFoldDB" id="A0A6A5BQD4"/>
<organism evidence="5 6">
    <name type="scientific">Naegleria fowleri</name>
    <name type="common">Brain eating amoeba</name>
    <dbReference type="NCBI Taxonomy" id="5763"/>
    <lineage>
        <taxon>Eukaryota</taxon>
        <taxon>Discoba</taxon>
        <taxon>Heterolobosea</taxon>
        <taxon>Tetramitia</taxon>
        <taxon>Eutetramitia</taxon>
        <taxon>Vahlkampfiidae</taxon>
        <taxon>Naegleria</taxon>
    </lineage>
</organism>
<evidence type="ECO:0000313" key="6">
    <source>
        <dbReference type="Proteomes" id="UP000444721"/>
    </source>
</evidence>
<dbReference type="PANTHER" id="PTHR45911">
    <property type="entry name" value="C2 DOMAIN-CONTAINING PROTEIN"/>
    <property type="match status" value="1"/>
</dbReference>
<sequence>MSTLNIEYFDRLIVTVKQANDIVPMDDNGFSDPYIIISYGGISLISSVKLKTLNPIYNETFIWILDRQFQNRNLKYLKQLQQQQQQQRNNHPNSSIENNNNTKIIHKKLLNSRRQDHSLIPCAFFISSTNHDASLHHLDHSITSKKRSSLNNHSVNETPRGVNISKHVSPNILNSGTFEWTRLNVSTHEIQLQQIKNSHYKIPTNRCKLENSFMITSPSNENIYLINTQLLDVVKFQVWDKDFLGDDDFCGSAELSASHILNSDNSKFTLKLKHVKSGELILTAQFKFSSLCDYPNEEDTLNDEKDVVNSKRYSTTTDLNDLVHVVREHDAVTTNLPNLNFQQETPHTTMNALESVHSTPISSSNYQKSEFIKYIGNITYPLGWKVEKIDEMRILCRSPTELFDEYHRSDFFKIELEVGLLDMREVYVTSSGKFKNFTEIPLESSSKLGYHYYTFLFQYEESGNKLFQYVCVIDIGSACAIVVRYISNCALKNQHLVHQVVANSDFVKGSQMFNVIYWDVFEHLWVRIPFGWQNGHEGEGEGRVVVFNSPLELRESEKMIFHSHPRKSAAALEGQDGTHERLKQENSPVVVVVDRFELALLTQSSHDMSQQDVSEFVKSLILEEGVEVLSEWKPFDQTQQHKDVELGSVKEEDSVDPPKRKKEPNSTTSVYKNYLQIRYNTGVSDLTQNSSSLTIYELVMIIHRVDRFGHKQQHHVWMFSYKSSIKCGEVYRDLFFEMAREMKFPSVDEGQ</sequence>
<dbReference type="SUPFAM" id="SSF49562">
    <property type="entry name" value="C2 domain (Calcium/lipid-binding domain, CaLB)"/>
    <property type="match status" value="1"/>
</dbReference>